<dbReference type="AlphaFoldDB" id="A0A199V0W2"/>
<gene>
    <name evidence="1" type="ORF">ACMD2_25851</name>
</gene>
<evidence type="ECO:0000313" key="2">
    <source>
        <dbReference type="Proteomes" id="UP000092600"/>
    </source>
</evidence>
<proteinExistence type="predicted"/>
<dbReference type="Proteomes" id="UP000092600">
    <property type="component" value="Unassembled WGS sequence"/>
</dbReference>
<sequence length="221" mass="24743">MASCYVSSPSNPACRRLVLVSEPDAAEEATNVYKYPTIPFLSFVLASSPWRSLGCELVSHGGVWDHLGPIVSMATARSLAWRSLGSSRPYRLHGDRLVIIHESLLFVIVDEFLEGSHMVEFGIFWALLSPWPSPGYELFEGSHITTLDIFEPYHLHGVRYGNIVISDLMISKEQGKWQSIVISSYRNLKQNYKELKISTIGPLGSANVLLEGHFTKFACRN</sequence>
<dbReference type="EMBL" id="LSRQ01003880">
    <property type="protein sequence ID" value="OAY70530.1"/>
    <property type="molecule type" value="Genomic_DNA"/>
</dbReference>
<organism evidence="1 2">
    <name type="scientific">Ananas comosus</name>
    <name type="common">Pineapple</name>
    <name type="synonym">Ananas ananas</name>
    <dbReference type="NCBI Taxonomy" id="4615"/>
    <lineage>
        <taxon>Eukaryota</taxon>
        <taxon>Viridiplantae</taxon>
        <taxon>Streptophyta</taxon>
        <taxon>Embryophyta</taxon>
        <taxon>Tracheophyta</taxon>
        <taxon>Spermatophyta</taxon>
        <taxon>Magnoliopsida</taxon>
        <taxon>Liliopsida</taxon>
        <taxon>Poales</taxon>
        <taxon>Bromeliaceae</taxon>
        <taxon>Bromelioideae</taxon>
        <taxon>Ananas</taxon>
    </lineage>
</organism>
<evidence type="ECO:0000313" key="1">
    <source>
        <dbReference type="EMBL" id="OAY70530.1"/>
    </source>
</evidence>
<accession>A0A199V0W2</accession>
<reference evidence="1 2" key="1">
    <citation type="journal article" date="2016" name="DNA Res.">
        <title>The draft genome of MD-2 pineapple using hybrid error correction of long reads.</title>
        <authorList>
            <person name="Redwan R.M."/>
            <person name="Saidin A."/>
            <person name="Kumar S.V."/>
        </authorList>
    </citation>
    <scope>NUCLEOTIDE SEQUENCE [LARGE SCALE GENOMIC DNA]</scope>
    <source>
        <strain evidence="2">cv. MD2</strain>
        <tissue evidence="1">Leaf</tissue>
    </source>
</reference>
<name>A0A199V0W2_ANACO</name>
<feature type="non-terminal residue" evidence="1">
    <location>
        <position position="221"/>
    </location>
</feature>
<protein>
    <submittedName>
        <fullName evidence="1">Uncharacterized protein</fullName>
    </submittedName>
</protein>
<comment type="caution">
    <text evidence="1">The sequence shown here is derived from an EMBL/GenBank/DDBJ whole genome shotgun (WGS) entry which is preliminary data.</text>
</comment>